<evidence type="ECO:0000313" key="2">
    <source>
        <dbReference type="Proteomes" id="UP001174196"/>
    </source>
</evidence>
<keyword evidence="2" id="KW-1185">Reference proteome</keyword>
<protein>
    <submittedName>
        <fullName evidence="1">Uncharacterized protein</fullName>
    </submittedName>
</protein>
<gene>
    <name evidence="1" type="ORF">NWF35_08155</name>
</gene>
<accession>A0ABT8IM61</accession>
<sequence length="65" mass="7672">MFQKLHGWLEPEGRIAITYQPLGKHTPGLDEFADRLIDELKQADFVQIRRETKLLRHRASGLHHR</sequence>
<comment type="caution">
    <text evidence="1">The sequence shown here is derived from an EMBL/GenBank/DDBJ whole genome shotgun (WGS) entry which is preliminary data.</text>
</comment>
<dbReference type="RefSeq" id="WP_301238559.1">
    <property type="nucleotide sequence ID" value="NZ_JANRHH010000034.1"/>
</dbReference>
<name>A0ABT8IM61_9BACL</name>
<evidence type="ECO:0000313" key="1">
    <source>
        <dbReference type="EMBL" id="MDN4593871.1"/>
    </source>
</evidence>
<proteinExistence type="predicted"/>
<dbReference type="Proteomes" id="UP001174196">
    <property type="component" value="Unassembled WGS sequence"/>
</dbReference>
<dbReference type="EMBL" id="JANRHH010000034">
    <property type="protein sequence ID" value="MDN4593871.1"/>
    <property type="molecule type" value="Genomic_DNA"/>
</dbReference>
<reference evidence="1" key="1">
    <citation type="submission" date="2022-08" db="EMBL/GenBank/DDBJ databases">
        <title>Polycladomyces zharkentsis sp. nov., a novel thermophilic CMC and starch-degrading bacterium isolated from a geothermal spring in Kazakhstan.</title>
        <authorList>
            <person name="Mashzhan A."/>
            <person name="Kistaubaeva A."/>
            <person name="Javier-Lopez R."/>
            <person name="Birkeland N.-K."/>
        </authorList>
    </citation>
    <scope>NUCLEOTIDE SEQUENCE</scope>
    <source>
        <strain evidence="1">KSR 13</strain>
    </source>
</reference>
<organism evidence="1 2">
    <name type="scientific">Polycladomyces subterraneus</name>
    <dbReference type="NCBI Taxonomy" id="1016997"/>
    <lineage>
        <taxon>Bacteria</taxon>
        <taxon>Bacillati</taxon>
        <taxon>Bacillota</taxon>
        <taxon>Bacilli</taxon>
        <taxon>Bacillales</taxon>
        <taxon>Thermoactinomycetaceae</taxon>
        <taxon>Polycladomyces</taxon>
    </lineage>
</organism>